<dbReference type="SUPFAM" id="SSF46785">
    <property type="entry name" value="Winged helix' DNA-binding domain"/>
    <property type="match status" value="1"/>
</dbReference>
<evidence type="ECO:0000313" key="1">
    <source>
        <dbReference type="EMBL" id="MBD2801508.1"/>
    </source>
</evidence>
<dbReference type="InterPro" id="IPR036388">
    <property type="entry name" value="WH-like_DNA-bd_sf"/>
</dbReference>
<reference evidence="1" key="2">
    <citation type="journal article" date="2024" name="Toxins">
        <title>Genome Sequence Analysis of Native Xenorhabdus Strains Isolated from Entomopathogenic Nematodes in Argentina.</title>
        <authorList>
            <person name="Palma L."/>
            <person name="Frizzo L."/>
            <person name="Kaiser S."/>
            <person name="Berry C."/>
            <person name="Caballero P."/>
            <person name="Bode H.B."/>
            <person name="Del Valle E.E."/>
        </authorList>
    </citation>
    <scope>NUCLEOTIDE SEQUENCE</scope>
    <source>
        <strain evidence="1">M</strain>
    </source>
</reference>
<gene>
    <name evidence="1" type="ORF">ID854_13835</name>
</gene>
<organism evidence="1">
    <name type="scientific">Xenorhabdus szentirmaii</name>
    <dbReference type="NCBI Taxonomy" id="290112"/>
    <lineage>
        <taxon>Bacteria</taxon>
        <taxon>Pseudomonadati</taxon>
        <taxon>Pseudomonadota</taxon>
        <taxon>Gammaproteobacteria</taxon>
        <taxon>Enterobacterales</taxon>
        <taxon>Morganellaceae</taxon>
        <taxon>Xenorhabdus</taxon>
    </lineage>
</organism>
<reference evidence="1" key="1">
    <citation type="submission" date="2020-09" db="EMBL/GenBank/DDBJ databases">
        <authorList>
            <person name="Palma L."/>
            <person name="Caballero P."/>
            <person name="Berry C."/>
            <person name="Del Valle E."/>
        </authorList>
    </citation>
    <scope>NUCLEOTIDE SEQUENCE</scope>
    <source>
        <strain evidence="1">M</strain>
    </source>
</reference>
<accession>A0AAW3YZC4</accession>
<dbReference type="AlphaFoldDB" id="A0AAW3YZC4"/>
<dbReference type="EMBL" id="JACXBF010000328">
    <property type="protein sequence ID" value="MBD2801508.1"/>
    <property type="molecule type" value="Genomic_DNA"/>
</dbReference>
<name>A0AAW3YZC4_9GAMM</name>
<dbReference type="InterPro" id="IPR036390">
    <property type="entry name" value="WH_DNA-bd_sf"/>
</dbReference>
<sequence>LNKPVSVTRFGMDMPGALAEYNQHYLRKKSKQGIRSNLSLNIDTAIEWLPKLT</sequence>
<proteinExistence type="predicted"/>
<protein>
    <submittedName>
        <fullName evidence="1">DNA primase</fullName>
    </submittedName>
</protein>
<comment type="caution">
    <text evidence="1">The sequence shown here is derived from an EMBL/GenBank/DDBJ whole genome shotgun (WGS) entry which is preliminary data.</text>
</comment>
<dbReference type="Proteomes" id="UP001193920">
    <property type="component" value="Unassembled WGS sequence"/>
</dbReference>
<feature type="non-terminal residue" evidence="1">
    <location>
        <position position="1"/>
    </location>
</feature>
<dbReference type="Gene3D" id="1.10.10.10">
    <property type="entry name" value="Winged helix-like DNA-binding domain superfamily/Winged helix DNA-binding domain"/>
    <property type="match status" value="1"/>
</dbReference>